<dbReference type="EMBL" id="PNXY01000063">
    <property type="protein sequence ID" value="PMS18906.1"/>
    <property type="molecule type" value="Genomic_DNA"/>
</dbReference>
<dbReference type="Gene3D" id="3.20.20.150">
    <property type="entry name" value="Divalent-metal-dependent TIM barrel enzymes"/>
    <property type="match status" value="1"/>
</dbReference>
<dbReference type="InterPro" id="IPR013022">
    <property type="entry name" value="Xyl_isomerase-like_TIM-brl"/>
</dbReference>
<gene>
    <name evidence="3" type="ORF">C0Z16_35715</name>
    <name evidence="2" type="ORF">LMG27174_06989</name>
</gene>
<dbReference type="GO" id="GO:0016853">
    <property type="term" value="F:isomerase activity"/>
    <property type="evidence" value="ECO:0007669"/>
    <property type="project" value="UniProtKB-KW"/>
</dbReference>
<evidence type="ECO:0000313" key="4">
    <source>
        <dbReference type="Proteomes" id="UP000235659"/>
    </source>
</evidence>
<dbReference type="OrthoDB" id="9780241at2"/>
<protein>
    <submittedName>
        <fullName evidence="3">Sugar phosphate isomerase/epimerase</fullName>
    </submittedName>
</protein>
<dbReference type="RefSeq" id="WP_102636678.1">
    <property type="nucleotide sequence ID" value="NZ_CADIJZ010000058.1"/>
</dbReference>
<dbReference type="EMBL" id="CADIJZ010000058">
    <property type="protein sequence ID" value="CAB3743453.1"/>
    <property type="molecule type" value="Genomic_DNA"/>
</dbReference>
<reference evidence="3 4" key="1">
    <citation type="submission" date="2018-01" db="EMBL/GenBank/DDBJ databases">
        <title>Whole genome analyses suggest that Burkholderia sensu lato contains two further novel genera in the rhizoxinica-symbiotica group Mycetohabitans gen. nov., and Trinickia gen. nov.: implications for the evolution of diazotrophy and nodulation in the Burkholderiaceae.</title>
        <authorList>
            <person name="Estrada-de los Santos P."/>
            <person name="Palmer M."/>
            <person name="Chavez-Ramirez B."/>
            <person name="Beukes C."/>
            <person name="Steenkamp E.T."/>
            <person name="Hirsch A.M."/>
            <person name="Manyaka P."/>
            <person name="Maluk M."/>
            <person name="Lafos M."/>
            <person name="Crook M."/>
            <person name="Gross E."/>
            <person name="Simon M.F."/>
            <person name="Bueno dos Reis Junior F."/>
            <person name="Poole P.S."/>
            <person name="Venter S.N."/>
            <person name="James E.K."/>
        </authorList>
    </citation>
    <scope>NUCLEOTIDE SEQUENCE [LARGE SCALE GENOMIC DNA]</scope>
    <source>
        <strain evidence="3 4">WSM 3937</strain>
    </source>
</reference>
<proteinExistence type="predicted"/>
<feature type="domain" description="Xylose isomerase-like TIM barrel" evidence="1">
    <location>
        <begin position="37"/>
        <end position="263"/>
    </location>
</feature>
<evidence type="ECO:0000313" key="2">
    <source>
        <dbReference type="EMBL" id="CAB3743453.1"/>
    </source>
</evidence>
<keyword evidence="4" id="KW-1185">Reference proteome</keyword>
<name>A0A2N7VP48_9BURK</name>
<evidence type="ECO:0000313" key="3">
    <source>
        <dbReference type="EMBL" id="PMS18906.1"/>
    </source>
</evidence>
<dbReference type="PANTHER" id="PTHR12110">
    <property type="entry name" value="HYDROXYPYRUVATE ISOMERASE"/>
    <property type="match status" value="1"/>
</dbReference>
<organism evidence="2 5">
    <name type="scientific">Paraburkholderia rhynchosiae</name>
    <dbReference type="NCBI Taxonomy" id="487049"/>
    <lineage>
        <taxon>Bacteria</taxon>
        <taxon>Pseudomonadati</taxon>
        <taxon>Pseudomonadota</taxon>
        <taxon>Betaproteobacteria</taxon>
        <taxon>Burkholderiales</taxon>
        <taxon>Burkholderiaceae</taxon>
        <taxon>Paraburkholderia</taxon>
    </lineage>
</organism>
<dbReference type="InterPro" id="IPR036237">
    <property type="entry name" value="Xyl_isomerase-like_sf"/>
</dbReference>
<evidence type="ECO:0000259" key="1">
    <source>
        <dbReference type="Pfam" id="PF01261"/>
    </source>
</evidence>
<evidence type="ECO:0000313" key="5">
    <source>
        <dbReference type="Proteomes" id="UP000494205"/>
    </source>
</evidence>
<dbReference type="InterPro" id="IPR050312">
    <property type="entry name" value="IolE/XylAMocC-like"/>
</dbReference>
<dbReference type="SUPFAM" id="SSF51658">
    <property type="entry name" value="Xylose isomerase-like"/>
    <property type="match status" value="1"/>
</dbReference>
<dbReference type="PANTHER" id="PTHR12110:SF48">
    <property type="entry name" value="BLL3656 PROTEIN"/>
    <property type="match status" value="1"/>
</dbReference>
<accession>A0A2N7VP48</accession>
<dbReference type="Pfam" id="PF01261">
    <property type="entry name" value="AP_endonuc_2"/>
    <property type="match status" value="1"/>
</dbReference>
<dbReference type="Proteomes" id="UP000235659">
    <property type="component" value="Unassembled WGS sequence"/>
</dbReference>
<keyword evidence="3" id="KW-0413">Isomerase</keyword>
<dbReference type="Proteomes" id="UP000494205">
    <property type="component" value="Unassembled WGS sequence"/>
</dbReference>
<sequence length="295" mass="32414">MKASNVELLAAYFTLSGDVYPFGPTEISPFSLRERAEAASAAGWKGMGLIHADLMATAQKLQMSEIGQIFADNGMKHLELEFLVDWYLDGDRRVASDKVRREILEAAGEIGARSLKVAAGLFDDAPPDLPRMRDEFAGVCRDAAQYGVQVVLEVQPFSNIKTLEHGLAIVEGANQPNGGLLLDQWHMVRGGITNPQIAAMPGRFIKSIELDDADRELNGSLWEDTIYHRKLCGEGSFDTPAFIRAVRTAGYDGPFGVEILSETFRRLPLQVMAQRAFDTTMRQFELAAEHPVAAG</sequence>
<reference evidence="2 5" key="2">
    <citation type="submission" date="2020-04" db="EMBL/GenBank/DDBJ databases">
        <authorList>
            <person name="De Canck E."/>
        </authorList>
    </citation>
    <scope>NUCLEOTIDE SEQUENCE [LARGE SCALE GENOMIC DNA]</scope>
    <source>
        <strain evidence="2 5">LMG 27174</strain>
    </source>
</reference>
<dbReference type="AlphaFoldDB" id="A0A2N7VP48"/>